<dbReference type="KEGG" id="scas:SACC_30850"/>
<dbReference type="SUPFAM" id="SSF53335">
    <property type="entry name" value="S-adenosyl-L-methionine-dependent methyltransferases"/>
    <property type="match status" value="1"/>
</dbReference>
<evidence type="ECO:0000313" key="3">
    <source>
        <dbReference type="Proteomes" id="UP001319921"/>
    </source>
</evidence>
<dbReference type="RefSeq" id="WP_229570731.1">
    <property type="nucleotide sequence ID" value="NZ_AP025226.1"/>
</dbReference>
<name>A0AAQ4CW87_9CREN</name>
<gene>
    <name evidence="2" type="ORF">SACC_30850</name>
</gene>
<dbReference type="EMBL" id="AP025226">
    <property type="protein sequence ID" value="BDC00069.1"/>
    <property type="molecule type" value="Genomic_DNA"/>
</dbReference>
<dbReference type="CDD" id="cd02440">
    <property type="entry name" value="AdoMet_MTases"/>
    <property type="match status" value="1"/>
</dbReference>
<dbReference type="AlphaFoldDB" id="A0AAQ4CW87"/>
<reference evidence="2 3" key="1">
    <citation type="journal article" date="2022" name="Microbiol. Resour. Announc.">
        <title>Complete Genome Sequence of the Hyperthermophilic and Acidophilic Archaeon Saccharolobus caldissimus Strain HS-3T.</title>
        <authorList>
            <person name="Sakai H.D."/>
            <person name="Kurosawa N."/>
        </authorList>
    </citation>
    <scope>NUCLEOTIDE SEQUENCE [LARGE SCALE GENOMIC DNA]</scope>
    <source>
        <strain evidence="2 3">JCM32116</strain>
    </source>
</reference>
<dbReference type="Gene3D" id="3.40.50.150">
    <property type="entry name" value="Vaccinia Virus protein VP39"/>
    <property type="match status" value="1"/>
</dbReference>
<dbReference type="InterPro" id="IPR029063">
    <property type="entry name" value="SAM-dependent_MTases_sf"/>
</dbReference>
<dbReference type="Pfam" id="PF08241">
    <property type="entry name" value="Methyltransf_11"/>
    <property type="match status" value="1"/>
</dbReference>
<proteinExistence type="predicted"/>
<dbReference type="GeneID" id="68867809"/>
<dbReference type="InterPro" id="IPR013216">
    <property type="entry name" value="Methyltransf_11"/>
</dbReference>
<dbReference type="Proteomes" id="UP001319921">
    <property type="component" value="Chromosome"/>
</dbReference>
<dbReference type="GO" id="GO:0008757">
    <property type="term" value="F:S-adenosylmethionine-dependent methyltransferase activity"/>
    <property type="evidence" value="ECO:0007669"/>
    <property type="project" value="InterPro"/>
</dbReference>
<accession>A0AAQ4CW87</accession>
<keyword evidence="3" id="KW-1185">Reference proteome</keyword>
<sequence length="191" mass="22413">MAFTYDNHPELARLGIFIQNIDARYKPLMRMGISIDEMIYIARRLYPILKDSKRILDLACGNCLITLILSKLVKGEFHAIDDWAIIQKSDVLANLQQDKANIIINDFKDFTIPYNDSFFDSIYTVMYLSNIGKEKRIILAKEIKRVLDNNGRFIVVDTLVFRGKIKKEFEQFFKLSWYGEENGFSFFVWTK</sequence>
<organism evidence="2 3">
    <name type="scientific">Saccharolobus caldissimus</name>
    <dbReference type="NCBI Taxonomy" id="1702097"/>
    <lineage>
        <taxon>Archaea</taxon>
        <taxon>Thermoproteota</taxon>
        <taxon>Thermoprotei</taxon>
        <taxon>Sulfolobales</taxon>
        <taxon>Sulfolobaceae</taxon>
        <taxon>Saccharolobus</taxon>
    </lineage>
</organism>
<evidence type="ECO:0000259" key="1">
    <source>
        <dbReference type="Pfam" id="PF08241"/>
    </source>
</evidence>
<protein>
    <recommendedName>
        <fullName evidence="1">Methyltransferase type 11 domain-containing protein</fullName>
    </recommendedName>
</protein>
<evidence type="ECO:0000313" key="2">
    <source>
        <dbReference type="EMBL" id="BDC00069.1"/>
    </source>
</evidence>
<feature type="domain" description="Methyltransferase type 11" evidence="1">
    <location>
        <begin position="56"/>
        <end position="155"/>
    </location>
</feature>